<evidence type="ECO:0000313" key="2">
    <source>
        <dbReference type="EMBL" id="CAE21774.1"/>
    </source>
</evidence>
<dbReference type="HOGENOM" id="CLU_2344386_0_0_3"/>
<dbReference type="Proteomes" id="UP000001423">
    <property type="component" value="Chromosome"/>
</dbReference>
<gene>
    <name evidence="2" type="ordered locus">PMT_1599</name>
</gene>
<dbReference type="KEGG" id="pmt:PMT_1599"/>
<keyword evidence="3" id="KW-1185">Reference proteome</keyword>
<proteinExistence type="predicted"/>
<organism evidence="2 3">
    <name type="scientific">Prochlorococcus marinus (strain MIT 9313)</name>
    <dbReference type="NCBI Taxonomy" id="74547"/>
    <lineage>
        <taxon>Bacteria</taxon>
        <taxon>Bacillati</taxon>
        <taxon>Cyanobacteriota</taxon>
        <taxon>Cyanophyceae</taxon>
        <taxon>Synechococcales</taxon>
        <taxon>Prochlorococcaceae</taxon>
        <taxon>Prochlorococcus</taxon>
    </lineage>
</organism>
<feature type="domain" description="Mg chelatase-related protein C-terminal" evidence="1">
    <location>
        <begin position="2"/>
        <end position="84"/>
    </location>
</feature>
<dbReference type="EMBL" id="BX548175">
    <property type="protein sequence ID" value="CAE21774.1"/>
    <property type="molecule type" value="Genomic_DNA"/>
</dbReference>
<dbReference type="SMR" id="Q7V5G1"/>
<reference evidence="2 3" key="1">
    <citation type="journal article" date="2003" name="Nature">
        <title>Genome divergence in two Prochlorococcus ecotypes reflects oceanic niche differentiation.</title>
        <authorList>
            <person name="Rocap G."/>
            <person name="Larimer F.W."/>
            <person name="Lamerdin J.E."/>
            <person name="Malfatti S."/>
            <person name="Chain P."/>
            <person name="Ahlgren N.A."/>
            <person name="Arellano A."/>
            <person name="Coleman M."/>
            <person name="Hauser L."/>
            <person name="Hess W.R."/>
            <person name="Johnson Z.I."/>
            <person name="Land M.L."/>
            <person name="Lindell D."/>
            <person name="Post A.F."/>
            <person name="Regala W."/>
            <person name="Shah M."/>
            <person name="Shaw S.L."/>
            <person name="Steglich C."/>
            <person name="Sullivan M.B."/>
            <person name="Ting C.S."/>
            <person name="Tolonen A."/>
            <person name="Webb E.A."/>
            <person name="Zinser E.R."/>
            <person name="Chisholm S.W."/>
        </authorList>
    </citation>
    <scope>NUCLEOTIDE SEQUENCE [LARGE SCALE GENOMIC DNA]</scope>
    <source>
        <strain evidence="3">MIT 9313</strain>
    </source>
</reference>
<dbReference type="DNASU" id="1728933"/>
<sequence length="97" mass="11036">MRARTRMLVRNPDGKLNRDLSAQDLGQIGHLDEKALELWEQVVNHRRLSVSSGLRVLRVARSLADLHDQDKVNKNAIVETMCFRSFDCGDAKEDFAS</sequence>
<dbReference type="eggNOG" id="COG0606">
    <property type="taxonomic scope" value="Bacteria"/>
</dbReference>
<dbReference type="InterPro" id="IPR025158">
    <property type="entry name" value="Mg_chelat-rel_C"/>
</dbReference>
<name>Q7V5G1_PROMM</name>
<dbReference type="Pfam" id="PF13335">
    <property type="entry name" value="Mg_chelatase_C"/>
    <property type="match status" value="1"/>
</dbReference>
<evidence type="ECO:0000313" key="3">
    <source>
        <dbReference type="Proteomes" id="UP000001423"/>
    </source>
</evidence>
<dbReference type="AlphaFoldDB" id="Q7V5G1"/>
<evidence type="ECO:0000259" key="1">
    <source>
        <dbReference type="Pfam" id="PF13335"/>
    </source>
</evidence>
<protein>
    <submittedName>
        <fullName evidence="2">Putative magnesium chelatase family protein</fullName>
    </submittedName>
</protein>
<accession>Q7V5G1</accession>